<reference evidence="1 2" key="1">
    <citation type="journal article" date="2012" name="Vet. Microbiol.">
        <title>Comparative genomic analyses of the Taylorellae.</title>
        <authorList>
            <person name="Hauser H."/>
            <person name="Richter D.C."/>
            <person name="van Tonder A."/>
            <person name="Clark L."/>
            <person name="Preston A."/>
        </authorList>
    </citation>
    <scope>NUCLEOTIDE SEQUENCE [LARGE SCALE GENOMIC DNA]</scope>
    <source>
        <strain evidence="1 2">ATCC 35865</strain>
    </source>
</reference>
<accession>A0ABN4AWM0</accession>
<proteinExistence type="predicted"/>
<gene>
    <name evidence="1" type="ORF">KUI_0105</name>
</gene>
<evidence type="ECO:0000313" key="1">
    <source>
        <dbReference type="EMBL" id="AFN35209.1"/>
    </source>
</evidence>
<dbReference type="EMBL" id="CP003264">
    <property type="protein sequence ID" value="AFN35209.1"/>
    <property type="molecule type" value="Genomic_DNA"/>
</dbReference>
<keyword evidence="2" id="KW-1185">Reference proteome</keyword>
<sequence>MVYKGLDCFKHSDDGFWRVKLNSNLEVSVPSYTRVILGEIKNERRFFSFYEGLYKNQEASISLKNGDPFMGRMLNYRENVNLVLNLNVSASSKEEKQIHGILVTPIGNLHCKSWGRPYHPGFQIILDSIYRIKFPDYPHISFAPYNTETHLYKVWFGLELLIGSENITDRYLHFGQTSHGCVSCSGGKLWTSLCEYLLLSRVRNNFNTVGFLKVNYI</sequence>
<evidence type="ECO:0000313" key="2">
    <source>
        <dbReference type="Proteomes" id="UP000003121"/>
    </source>
</evidence>
<organism evidence="1 2">
    <name type="scientific">Taylorella equigenitalis ATCC 35865</name>
    <dbReference type="NCBI Taxonomy" id="743973"/>
    <lineage>
        <taxon>Bacteria</taxon>
        <taxon>Pseudomonadati</taxon>
        <taxon>Pseudomonadota</taxon>
        <taxon>Betaproteobacteria</taxon>
        <taxon>Burkholderiales</taxon>
        <taxon>Alcaligenaceae</taxon>
        <taxon>Taylorella</taxon>
    </lineage>
</organism>
<name>A0ABN4AWM0_9BURK</name>
<dbReference type="Proteomes" id="UP000003121">
    <property type="component" value="Chromosome"/>
</dbReference>
<protein>
    <submittedName>
        <fullName evidence="1">Uncharacterized protein</fullName>
    </submittedName>
</protein>
<dbReference type="RefSeq" id="WP_014840029.1">
    <property type="nucleotide sequence ID" value="NC_018108.1"/>
</dbReference>